<evidence type="ECO:0000256" key="1">
    <source>
        <dbReference type="SAM" id="MobiDB-lite"/>
    </source>
</evidence>
<accession>A0A1Q2CRU4</accession>
<evidence type="ECO:0000313" key="4">
    <source>
        <dbReference type="Proteomes" id="UP000188145"/>
    </source>
</evidence>
<dbReference type="KEGG" id="tes:BW730_16425"/>
<name>A0A1Q2CRU4_9ACTN</name>
<dbReference type="AlphaFoldDB" id="A0A1Q2CRU4"/>
<sequence length="354" mass="37601">MDDPETDALRSLMRRAADDRSITAPNLLPLAAKARTRRRIGGVALVTALTVGGVAFGAGSMRPATMVASPAPATPAPTQETSPSEATNRLTPEAVTQRCRPQLDAYDGKPGYETPPGESIAWAIAHSDQRYSTGDPVLFVDPAGRSSERLCIVPEPGDTTSAIPDPAPSIADPQRLAALCSQQLRRYDGAPFEEGAGRSYDFRTPDLRAATLVNAAEKDGIVTALLLLEETYYACDVSGLRPYGMAQAATESPTLRPGDEFWGISASYFLPGGGKVDDPSIKPYEVGSGLVPVEGATSMRVDGQYTVDIVDGTYSFVVTRQPKSSGRLVVEYLDARGDVLFTSDSEGGRPYVIP</sequence>
<feature type="region of interest" description="Disordered" evidence="1">
    <location>
        <begin position="67"/>
        <end position="91"/>
    </location>
</feature>
<gene>
    <name evidence="3" type="ORF">BW730_16425</name>
</gene>
<reference evidence="4" key="1">
    <citation type="submission" date="2017-02" db="EMBL/GenBank/DDBJ databases">
        <title>Tessaracoccus aquaemaris sp. nov., isolated from the intestine of a Korean rockfish, Sebastes schlegelii, in a marine aquaculture pond.</title>
        <authorList>
            <person name="Tak E.J."/>
            <person name="Bae J.-W."/>
        </authorList>
    </citation>
    <scope>NUCLEOTIDE SEQUENCE [LARGE SCALE GENOMIC DNA]</scope>
    <source>
        <strain evidence="4">NSG39</strain>
    </source>
</reference>
<organism evidence="3 4">
    <name type="scientific">Tessaracoccus aquimaris</name>
    <dbReference type="NCBI Taxonomy" id="1332264"/>
    <lineage>
        <taxon>Bacteria</taxon>
        <taxon>Bacillati</taxon>
        <taxon>Actinomycetota</taxon>
        <taxon>Actinomycetes</taxon>
        <taxon>Propionibacteriales</taxon>
        <taxon>Propionibacteriaceae</taxon>
        <taxon>Tessaracoccus</taxon>
    </lineage>
</organism>
<keyword evidence="2" id="KW-1133">Transmembrane helix</keyword>
<evidence type="ECO:0000313" key="3">
    <source>
        <dbReference type="EMBL" id="AQP48843.1"/>
    </source>
</evidence>
<evidence type="ECO:0000256" key="2">
    <source>
        <dbReference type="SAM" id="Phobius"/>
    </source>
</evidence>
<dbReference type="EMBL" id="CP019606">
    <property type="protein sequence ID" value="AQP48843.1"/>
    <property type="molecule type" value="Genomic_DNA"/>
</dbReference>
<feature type="compositionally biased region" description="Low complexity" evidence="1">
    <location>
        <begin position="67"/>
        <end position="84"/>
    </location>
</feature>
<keyword evidence="2" id="KW-0472">Membrane</keyword>
<proteinExistence type="predicted"/>
<keyword evidence="2" id="KW-0812">Transmembrane</keyword>
<feature type="transmembrane region" description="Helical" evidence="2">
    <location>
        <begin position="40"/>
        <end position="61"/>
    </location>
</feature>
<dbReference type="OrthoDB" id="104565at2"/>
<dbReference type="Proteomes" id="UP000188145">
    <property type="component" value="Chromosome"/>
</dbReference>
<protein>
    <submittedName>
        <fullName evidence="3">Uncharacterized protein</fullName>
    </submittedName>
</protein>
<dbReference type="RefSeq" id="WP_077687197.1">
    <property type="nucleotide sequence ID" value="NZ_CP019606.1"/>
</dbReference>
<keyword evidence="4" id="KW-1185">Reference proteome</keyword>